<dbReference type="InterPro" id="IPR013762">
    <property type="entry name" value="Integrase-like_cat_sf"/>
</dbReference>
<accession>A0ABN3NJP7</accession>
<dbReference type="EMBL" id="BAAASG010000040">
    <property type="protein sequence ID" value="GAA2524209.1"/>
    <property type="molecule type" value="Genomic_DNA"/>
</dbReference>
<evidence type="ECO:0000313" key="5">
    <source>
        <dbReference type="EMBL" id="GAA2524209.1"/>
    </source>
</evidence>
<evidence type="ECO:0000313" key="6">
    <source>
        <dbReference type="Proteomes" id="UP001501777"/>
    </source>
</evidence>
<dbReference type="Gene3D" id="1.10.150.130">
    <property type="match status" value="1"/>
</dbReference>
<dbReference type="SUPFAM" id="SSF56349">
    <property type="entry name" value="DNA breaking-rejoining enzymes"/>
    <property type="match status" value="1"/>
</dbReference>
<dbReference type="PANTHER" id="PTHR30349">
    <property type="entry name" value="PHAGE INTEGRASE-RELATED"/>
    <property type="match status" value="1"/>
</dbReference>
<dbReference type="InterPro" id="IPR050090">
    <property type="entry name" value="Tyrosine_recombinase_XerCD"/>
</dbReference>
<comment type="caution">
    <text evidence="5">The sequence shown here is derived from an EMBL/GenBank/DDBJ whole genome shotgun (WGS) entry which is preliminary data.</text>
</comment>
<organism evidence="5 6">
    <name type="scientific">Streptomyces longisporus</name>
    <dbReference type="NCBI Taxonomy" id="1948"/>
    <lineage>
        <taxon>Bacteria</taxon>
        <taxon>Bacillati</taxon>
        <taxon>Actinomycetota</taxon>
        <taxon>Actinomycetes</taxon>
        <taxon>Kitasatosporales</taxon>
        <taxon>Streptomycetaceae</taxon>
        <taxon>Streptomyces</taxon>
    </lineage>
</organism>
<gene>
    <name evidence="5" type="ORF">GCM10010276_89400</name>
</gene>
<name>A0ABN3NJP7_STRLO</name>
<evidence type="ECO:0000256" key="2">
    <source>
        <dbReference type="ARBA" id="ARBA00023172"/>
    </source>
</evidence>
<evidence type="ECO:0000256" key="1">
    <source>
        <dbReference type="ARBA" id="ARBA00023125"/>
    </source>
</evidence>
<keyword evidence="2" id="KW-0233">DNA recombination</keyword>
<reference evidence="5 6" key="1">
    <citation type="journal article" date="2019" name="Int. J. Syst. Evol. Microbiol.">
        <title>The Global Catalogue of Microorganisms (GCM) 10K type strain sequencing project: providing services to taxonomists for standard genome sequencing and annotation.</title>
        <authorList>
            <consortium name="The Broad Institute Genomics Platform"/>
            <consortium name="The Broad Institute Genome Sequencing Center for Infectious Disease"/>
            <person name="Wu L."/>
            <person name="Ma J."/>
        </authorList>
    </citation>
    <scope>NUCLEOTIDE SEQUENCE [LARGE SCALE GENOMIC DNA]</scope>
    <source>
        <strain evidence="5 6">JCM 4395</strain>
    </source>
</reference>
<dbReference type="Gene3D" id="1.10.443.10">
    <property type="entry name" value="Intergrase catalytic core"/>
    <property type="match status" value="1"/>
</dbReference>
<dbReference type="InterPro" id="IPR044068">
    <property type="entry name" value="CB"/>
</dbReference>
<dbReference type="InterPro" id="IPR011010">
    <property type="entry name" value="DNA_brk_join_enz"/>
</dbReference>
<feature type="domain" description="Core-binding (CB)" evidence="4">
    <location>
        <begin position="66"/>
        <end position="149"/>
    </location>
</feature>
<dbReference type="Pfam" id="PF02899">
    <property type="entry name" value="Phage_int_SAM_1"/>
    <property type="match status" value="1"/>
</dbReference>
<keyword evidence="1 3" id="KW-0238">DNA-binding</keyword>
<dbReference type="Proteomes" id="UP001501777">
    <property type="component" value="Unassembled WGS sequence"/>
</dbReference>
<evidence type="ECO:0000256" key="3">
    <source>
        <dbReference type="PROSITE-ProRule" id="PRU01248"/>
    </source>
</evidence>
<proteinExistence type="predicted"/>
<protein>
    <submittedName>
        <fullName evidence="5">Site-specific integrase</fullName>
    </submittedName>
</protein>
<dbReference type="SUPFAM" id="SSF47823">
    <property type="entry name" value="lambda integrase-like, N-terminal domain"/>
    <property type="match status" value="1"/>
</dbReference>
<evidence type="ECO:0000259" key="4">
    <source>
        <dbReference type="PROSITE" id="PS51900"/>
    </source>
</evidence>
<keyword evidence="6" id="KW-1185">Reference proteome</keyword>
<dbReference type="InterPro" id="IPR010998">
    <property type="entry name" value="Integrase_recombinase_N"/>
</dbReference>
<dbReference type="PROSITE" id="PS51900">
    <property type="entry name" value="CB"/>
    <property type="match status" value="1"/>
</dbReference>
<dbReference type="InterPro" id="IPR004107">
    <property type="entry name" value="Integrase_SAM-like_N"/>
</dbReference>
<sequence length="531" mass="60426">MLKPIKKGALVVSWRVFWVPPDAVRGGVRGSVVEGWNNLPSREDAMGVMAGDPIFLSPDHRVDPLLSLYGQSGTFRRYEEETRRNYATDIALLLTFLWKRGRGWLEATPRDLEDYEHWRRRAEGNPSRVGGSKWGRELAAFASLFRWAVREGHLVRGPLVVRQVMGRNGEVISVPEAAPKDVRPSNVHWLTPRTWRKWIDVGLRGHTRGGVPRPGWAGRLEDRNVAFVRLLTSSGLRRGEGGSLLTFELPVRRIGGGRYYRGKAAAAVTRSKRPRTFYVAADALGDVEAYVDSSRAWVVRKAQQVGRYERLAQLWLVTEVTRGLKPKVRWRDRHGLAGERELNLLSVRERMMLFTEGPHGPEPLWLWLNEQGMPFRPHSWDGVFRTANQRCAKVLTPPKYLGMDPHQVFAPYATPHSARHSFALYMLVVLNHLMDRRFGLSPAERRDFRLLYGDPWFMVQNLLGHASRQTTVDIYLAPVADLQLRAMLATADDDPQQAPMPELDEVFTRIARESEGIQDLDDRLDPFGGVA</sequence>
<dbReference type="PANTHER" id="PTHR30349:SF64">
    <property type="entry name" value="PROPHAGE INTEGRASE INTD-RELATED"/>
    <property type="match status" value="1"/>
</dbReference>